<keyword evidence="3" id="KW-1185">Reference proteome</keyword>
<gene>
    <name evidence="2" type="ORF">SAMN04489732_12924</name>
</gene>
<dbReference type="Proteomes" id="UP000198582">
    <property type="component" value="Unassembled WGS sequence"/>
</dbReference>
<dbReference type="EMBL" id="FOEF01000029">
    <property type="protein sequence ID" value="SEP53599.1"/>
    <property type="molecule type" value="Genomic_DNA"/>
</dbReference>
<dbReference type="STRING" id="394193.SAMN04489732_12924"/>
<name>A0A1H8YN64_9PSEU</name>
<evidence type="ECO:0000256" key="1">
    <source>
        <dbReference type="SAM" id="MobiDB-lite"/>
    </source>
</evidence>
<feature type="region of interest" description="Disordered" evidence="1">
    <location>
        <begin position="1"/>
        <end position="32"/>
    </location>
</feature>
<sequence>MNNDSTARPSSSQPAELTHDVDAVTATDGRAQSPVQWIPGDVEVAADALRMIEQVVRARRQPGRVTTADSPIVVLVDETPDLLRRAAAETGRGTTVRDVLAAMRTPEPVWDSHTVFGNRVTRVPPLMQRMAADPADVTSVVLGDGASAAPDTLDAPPPNR</sequence>
<protein>
    <submittedName>
        <fullName evidence="2">Uncharacterized protein</fullName>
    </submittedName>
</protein>
<feature type="compositionally biased region" description="Polar residues" evidence="1">
    <location>
        <begin position="1"/>
        <end position="15"/>
    </location>
</feature>
<evidence type="ECO:0000313" key="2">
    <source>
        <dbReference type="EMBL" id="SEP53599.1"/>
    </source>
</evidence>
<accession>A0A1H8YN64</accession>
<dbReference type="RefSeq" id="WP_218157000.1">
    <property type="nucleotide sequence ID" value="NZ_FOEF01000029.1"/>
</dbReference>
<proteinExistence type="predicted"/>
<evidence type="ECO:0000313" key="3">
    <source>
        <dbReference type="Proteomes" id="UP000198582"/>
    </source>
</evidence>
<reference evidence="3" key="1">
    <citation type="submission" date="2016-10" db="EMBL/GenBank/DDBJ databases">
        <authorList>
            <person name="Varghese N."/>
            <person name="Submissions S."/>
        </authorList>
    </citation>
    <scope>NUCLEOTIDE SEQUENCE [LARGE SCALE GENOMIC DNA]</scope>
    <source>
        <strain evidence="3">DSM 44993</strain>
    </source>
</reference>
<organism evidence="2 3">
    <name type="scientific">Amycolatopsis saalfeldensis</name>
    <dbReference type="NCBI Taxonomy" id="394193"/>
    <lineage>
        <taxon>Bacteria</taxon>
        <taxon>Bacillati</taxon>
        <taxon>Actinomycetota</taxon>
        <taxon>Actinomycetes</taxon>
        <taxon>Pseudonocardiales</taxon>
        <taxon>Pseudonocardiaceae</taxon>
        <taxon>Amycolatopsis</taxon>
    </lineage>
</organism>
<dbReference type="AlphaFoldDB" id="A0A1H8YN64"/>